<evidence type="ECO:0000313" key="3">
    <source>
        <dbReference type="EMBL" id="MBJ7536432.1"/>
    </source>
</evidence>
<dbReference type="SMART" id="SM00448">
    <property type="entry name" value="REC"/>
    <property type="match status" value="1"/>
</dbReference>
<evidence type="ECO:0000259" key="2">
    <source>
        <dbReference type="PROSITE" id="PS50110"/>
    </source>
</evidence>
<dbReference type="InterPro" id="IPR011006">
    <property type="entry name" value="CheY-like_superfamily"/>
</dbReference>
<name>A0A934JQ99_9GAMM</name>
<dbReference type="Pfam" id="PF00072">
    <property type="entry name" value="Response_reg"/>
    <property type="match status" value="1"/>
</dbReference>
<gene>
    <name evidence="3" type="ORF">I8J31_01915</name>
</gene>
<dbReference type="PROSITE" id="PS50110">
    <property type="entry name" value="RESPONSE_REGULATORY"/>
    <property type="match status" value="1"/>
</dbReference>
<accession>A0A934JQ99</accession>
<dbReference type="RefSeq" id="WP_199466493.1">
    <property type="nucleotide sequence ID" value="NZ_JAEMNX010000001.1"/>
</dbReference>
<dbReference type="Gene3D" id="3.40.50.2300">
    <property type="match status" value="1"/>
</dbReference>
<sequence>MSMKILVVDDASFTRDLIRRALRKQFPACVIEDAVNGRKAQQLMTKNQFDMVLCDWEMPEMTGVELLKWCREQPKYKKEDIPFLMITSRGDKSHVVEAVQAGVTDYLGKPFSSEQLVSKVLSAAKRHKMEGKLAAEKPRGGGDSAGPGGVATASLDVLMGAGKSSKPASSPASGGAMDVLLGGKPAKATQATKFTHPQAPAVTVKDVKVPTVVRFEGKQFRCMVIQFGKQEATMLIKSDDVIPQVLGQAVLDLEHKGTVNRLNYYVQSVATTEKKHDSTFLTVGLGLIDQDSEKEAFISQLFNSL</sequence>
<dbReference type="SUPFAM" id="SSF52172">
    <property type="entry name" value="CheY-like"/>
    <property type="match status" value="1"/>
</dbReference>
<keyword evidence="4" id="KW-1185">Reference proteome</keyword>
<evidence type="ECO:0000256" key="1">
    <source>
        <dbReference type="PROSITE-ProRule" id="PRU00169"/>
    </source>
</evidence>
<comment type="caution">
    <text evidence="3">The sequence shown here is derived from an EMBL/GenBank/DDBJ whole genome shotgun (WGS) entry which is preliminary data.</text>
</comment>
<dbReference type="Proteomes" id="UP000628710">
    <property type="component" value="Unassembled WGS sequence"/>
</dbReference>
<dbReference type="InterPro" id="IPR052048">
    <property type="entry name" value="ST_Response_Regulator"/>
</dbReference>
<evidence type="ECO:0000313" key="4">
    <source>
        <dbReference type="Proteomes" id="UP000628710"/>
    </source>
</evidence>
<proteinExistence type="predicted"/>
<keyword evidence="1" id="KW-0597">Phosphoprotein</keyword>
<feature type="modified residue" description="4-aspartylphosphate" evidence="1">
    <location>
        <position position="55"/>
    </location>
</feature>
<dbReference type="PANTHER" id="PTHR43228">
    <property type="entry name" value="TWO-COMPONENT RESPONSE REGULATOR"/>
    <property type="match status" value="1"/>
</dbReference>
<dbReference type="InterPro" id="IPR001789">
    <property type="entry name" value="Sig_transdc_resp-reg_receiver"/>
</dbReference>
<dbReference type="GO" id="GO:0000160">
    <property type="term" value="P:phosphorelay signal transduction system"/>
    <property type="evidence" value="ECO:0007669"/>
    <property type="project" value="InterPro"/>
</dbReference>
<dbReference type="EMBL" id="JAEMNX010000001">
    <property type="protein sequence ID" value="MBJ7536432.1"/>
    <property type="molecule type" value="Genomic_DNA"/>
</dbReference>
<dbReference type="AlphaFoldDB" id="A0A934JQ99"/>
<reference evidence="3" key="1">
    <citation type="submission" date="2020-12" db="EMBL/GenBank/DDBJ databases">
        <title>Marinomonas arctica sp. nov., a psychrotolerant bacterium isolated from the Arctic.</title>
        <authorList>
            <person name="Zhang Y."/>
        </authorList>
    </citation>
    <scope>NUCLEOTIDE SEQUENCE</scope>
    <source>
        <strain evidence="3">C1424</strain>
    </source>
</reference>
<feature type="domain" description="Response regulatory" evidence="2">
    <location>
        <begin position="4"/>
        <end position="124"/>
    </location>
</feature>
<organism evidence="3 4">
    <name type="scientific">Marinomonas transparens</name>
    <dbReference type="NCBI Taxonomy" id="2795388"/>
    <lineage>
        <taxon>Bacteria</taxon>
        <taxon>Pseudomonadati</taxon>
        <taxon>Pseudomonadota</taxon>
        <taxon>Gammaproteobacteria</taxon>
        <taxon>Oceanospirillales</taxon>
        <taxon>Oceanospirillaceae</taxon>
        <taxon>Marinomonas</taxon>
    </lineage>
</organism>
<dbReference type="PANTHER" id="PTHR43228:SF1">
    <property type="entry name" value="TWO-COMPONENT RESPONSE REGULATOR ARR22"/>
    <property type="match status" value="1"/>
</dbReference>
<protein>
    <submittedName>
        <fullName evidence="3">Response regulator</fullName>
    </submittedName>
</protein>